<keyword evidence="7 11" id="KW-0274">FAD</keyword>
<dbReference type="InterPro" id="IPR007173">
    <property type="entry name" value="ALO_C"/>
</dbReference>
<evidence type="ECO:0000256" key="2">
    <source>
        <dbReference type="ARBA" id="ARBA00004370"/>
    </source>
</evidence>
<dbReference type="PIRSF" id="PIRSF000136">
    <property type="entry name" value="LGO_GLO"/>
    <property type="match status" value="1"/>
</dbReference>
<evidence type="ECO:0000256" key="9">
    <source>
        <dbReference type="ARBA" id="ARBA00023136"/>
    </source>
</evidence>
<dbReference type="Gene3D" id="3.30.70.2520">
    <property type="match status" value="1"/>
</dbReference>
<protein>
    <recommendedName>
        <fullName evidence="5 11">D-arabinono-1,4-lactone oxidase</fullName>
        <shortName evidence="11">ALO</shortName>
        <ecNumber evidence="5 11">1.1.3.37</ecNumber>
    </recommendedName>
    <alternativeName>
        <fullName evidence="10 11">L-galactono-gamma-lactone oxidase</fullName>
    </alternativeName>
</protein>
<comment type="catalytic activity">
    <reaction evidence="11">
        <text>D-arabinono-1,4-lactone + O2 = dehydro-D-arabinono-1,4-lactone + H2O2 + H(+)</text>
        <dbReference type="Rhea" id="RHEA:23756"/>
        <dbReference type="ChEBI" id="CHEBI:15378"/>
        <dbReference type="ChEBI" id="CHEBI:15379"/>
        <dbReference type="ChEBI" id="CHEBI:16240"/>
        <dbReference type="ChEBI" id="CHEBI:16292"/>
        <dbReference type="ChEBI" id="CHEBI:58277"/>
        <dbReference type="EC" id="1.1.3.37"/>
    </reaction>
</comment>
<dbReference type="STRING" id="39966.A0A369JEJ7"/>
<dbReference type="Proteomes" id="UP000076154">
    <property type="component" value="Unassembled WGS sequence"/>
</dbReference>
<evidence type="ECO:0000256" key="3">
    <source>
        <dbReference type="ARBA" id="ARBA00005083"/>
    </source>
</evidence>
<comment type="subcellular location">
    <subcellularLocation>
        <location evidence="2">Membrane</location>
    </subcellularLocation>
    <subcellularLocation>
        <location evidence="11">Mitochondrion membrane</location>
    </subcellularLocation>
</comment>
<dbReference type="EC" id="1.1.3.37" evidence="5 11"/>
<dbReference type="GO" id="GO:0071949">
    <property type="term" value="F:FAD binding"/>
    <property type="evidence" value="ECO:0007669"/>
    <property type="project" value="UniProtKB-UniRule"/>
</dbReference>
<keyword evidence="14" id="KW-1185">Reference proteome</keyword>
<gene>
    <name evidence="13" type="primary">GULO</name>
    <name evidence="13" type="ORF">Hypma_013322</name>
</gene>
<dbReference type="PANTHER" id="PTHR43762:SF1">
    <property type="entry name" value="D-ARABINONO-1,4-LACTONE OXIDASE"/>
    <property type="match status" value="1"/>
</dbReference>
<keyword evidence="8 11" id="KW-0560">Oxidoreductase</keyword>
<keyword evidence="9" id="KW-0472">Membrane</keyword>
<dbReference type="InterPro" id="IPR006094">
    <property type="entry name" value="Oxid_FAD_bind_N"/>
</dbReference>
<dbReference type="InterPro" id="IPR016169">
    <property type="entry name" value="FAD-bd_PCMH_sub2"/>
</dbReference>
<dbReference type="InterPro" id="IPR036318">
    <property type="entry name" value="FAD-bd_PCMH-like_sf"/>
</dbReference>
<dbReference type="EMBL" id="LUEZ02000077">
    <property type="protein sequence ID" value="RDB19630.1"/>
    <property type="molecule type" value="Genomic_DNA"/>
</dbReference>
<dbReference type="PANTHER" id="PTHR43762">
    <property type="entry name" value="L-GULONOLACTONE OXIDASE"/>
    <property type="match status" value="1"/>
</dbReference>
<keyword evidence="6 11" id="KW-0285">Flavoprotein</keyword>
<comment type="caution">
    <text evidence="13">The sequence shown here is derived from an EMBL/GenBank/DDBJ whole genome shotgun (WGS) entry which is preliminary data.</text>
</comment>
<reference evidence="13" key="1">
    <citation type="submission" date="2018-04" db="EMBL/GenBank/DDBJ databases">
        <title>Whole genome sequencing of Hypsizygus marmoreus.</title>
        <authorList>
            <person name="Choi I.-G."/>
            <person name="Min B."/>
            <person name="Kim J.-G."/>
            <person name="Kim S."/>
            <person name="Oh Y.-L."/>
            <person name="Kong W.-S."/>
            <person name="Park H."/>
            <person name="Jeong J."/>
            <person name="Song E.-S."/>
        </authorList>
    </citation>
    <scope>NUCLEOTIDE SEQUENCE [LARGE SCALE GENOMIC DNA]</scope>
    <source>
        <strain evidence="13">51987-8</strain>
    </source>
</reference>
<evidence type="ECO:0000256" key="7">
    <source>
        <dbReference type="ARBA" id="ARBA00022827"/>
    </source>
</evidence>
<evidence type="ECO:0000256" key="4">
    <source>
        <dbReference type="ARBA" id="ARBA00005466"/>
    </source>
</evidence>
<evidence type="ECO:0000313" key="14">
    <source>
        <dbReference type="Proteomes" id="UP000076154"/>
    </source>
</evidence>
<dbReference type="UniPathway" id="UPA00771">
    <property type="reaction ID" value="UER00766"/>
</dbReference>
<evidence type="ECO:0000256" key="6">
    <source>
        <dbReference type="ARBA" id="ARBA00022630"/>
    </source>
</evidence>
<dbReference type="InParanoid" id="A0A369JEJ7"/>
<evidence type="ECO:0000313" key="13">
    <source>
        <dbReference type="EMBL" id="RDB19630.1"/>
    </source>
</evidence>
<evidence type="ECO:0000259" key="12">
    <source>
        <dbReference type="PROSITE" id="PS51387"/>
    </source>
</evidence>
<keyword evidence="11" id="KW-0496">Mitochondrion</keyword>
<evidence type="ECO:0000256" key="5">
    <source>
        <dbReference type="ARBA" id="ARBA00013136"/>
    </source>
</evidence>
<comment type="pathway">
    <text evidence="3 11">Cofactor biosynthesis; D-erythroascorbate biosynthesis; dehydro-D-arabinono-1,4-lactone from D-arabinose: step 2/2.</text>
</comment>
<dbReference type="GO" id="GO:0031966">
    <property type="term" value="C:mitochondrial membrane"/>
    <property type="evidence" value="ECO:0007669"/>
    <property type="project" value="UniProtKB-SubCell"/>
</dbReference>
<dbReference type="InterPro" id="IPR016167">
    <property type="entry name" value="FAD-bd_PCMH_sub1"/>
</dbReference>
<dbReference type="GO" id="GO:0003885">
    <property type="term" value="F:D-arabinono-1,4-lactone oxidase activity"/>
    <property type="evidence" value="ECO:0007669"/>
    <property type="project" value="UniProtKB-UniRule"/>
</dbReference>
<dbReference type="OrthoDB" id="610608at2759"/>
<dbReference type="PROSITE" id="PS51387">
    <property type="entry name" value="FAD_PCMH"/>
    <property type="match status" value="1"/>
</dbReference>
<accession>A0A369JEJ7</accession>
<dbReference type="InterPro" id="IPR016171">
    <property type="entry name" value="Vanillyl_alc_oxidase_C-sub2"/>
</dbReference>
<dbReference type="InterPro" id="IPR010031">
    <property type="entry name" value="FAD_lactone_oxidase-like"/>
</dbReference>
<proteinExistence type="inferred from homology"/>
<dbReference type="Gene3D" id="3.30.43.10">
    <property type="entry name" value="Uridine Diphospho-n-acetylenolpyruvylglucosamine Reductase, domain 2"/>
    <property type="match status" value="1"/>
</dbReference>
<comment type="cofactor">
    <cofactor evidence="1 11">
        <name>FAD</name>
        <dbReference type="ChEBI" id="CHEBI:57692"/>
    </cofactor>
</comment>
<evidence type="ECO:0000256" key="11">
    <source>
        <dbReference type="RuleBase" id="RU367158"/>
    </source>
</evidence>
<organism evidence="13 14">
    <name type="scientific">Hypsizygus marmoreus</name>
    <name type="common">White beech mushroom</name>
    <name type="synonym">Agaricus marmoreus</name>
    <dbReference type="NCBI Taxonomy" id="39966"/>
    <lineage>
        <taxon>Eukaryota</taxon>
        <taxon>Fungi</taxon>
        <taxon>Dikarya</taxon>
        <taxon>Basidiomycota</taxon>
        <taxon>Agaricomycotina</taxon>
        <taxon>Agaricomycetes</taxon>
        <taxon>Agaricomycetidae</taxon>
        <taxon>Agaricales</taxon>
        <taxon>Tricholomatineae</taxon>
        <taxon>Lyophyllaceae</taxon>
        <taxon>Hypsizygus</taxon>
    </lineage>
</organism>
<dbReference type="Pfam" id="PF04030">
    <property type="entry name" value="ALO"/>
    <property type="match status" value="1"/>
</dbReference>
<dbReference type="AlphaFoldDB" id="A0A369JEJ7"/>
<evidence type="ECO:0000256" key="1">
    <source>
        <dbReference type="ARBA" id="ARBA00001974"/>
    </source>
</evidence>
<dbReference type="InterPro" id="IPR016166">
    <property type="entry name" value="FAD-bd_PCMH"/>
</dbReference>
<comment type="similarity">
    <text evidence="4 11">Belongs to the oxygen-dependent FAD-linked oxidoreductase family.</text>
</comment>
<dbReference type="InterPro" id="IPR030654">
    <property type="entry name" value="Sugar_lactone_oxidase"/>
</dbReference>
<dbReference type="Gene3D" id="1.10.45.10">
    <property type="entry name" value="Vanillyl-alcohol Oxidase, Chain A, domain 4"/>
    <property type="match status" value="1"/>
</dbReference>
<dbReference type="NCBIfam" id="TIGR01678">
    <property type="entry name" value="FAD_lactone_ox"/>
    <property type="match status" value="1"/>
</dbReference>
<feature type="domain" description="FAD-binding PCMH-type" evidence="12">
    <location>
        <begin position="42"/>
        <end position="212"/>
    </location>
</feature>
<dbReference type="SUPFAM" id="SSF56176">
    <property type="entry name" value="FAD-binding/transporter-associated domain-like"/>
    <property type="match status" value="1"/>
</dbReference>
<dbReference type="Pfam" id="PF01565">
    <property type="entry name" value="FAD_binding_4"/>
    <property type="match status" value="1"/>
</dbReference>
<dbReference type="Gene3D" id="3.30.465.10">
    <property type="match status" value="1"/>
</dbReference>
<evidence type="ECO:0000256" key="10">
    <source>
        <dbReference type="ARBA" id="ARBA00033418"/>
    </source>
</evidence>
<name>A0A369JEJ7_HYPMA</name>
<evidence type="ECO:0000256" key="8">
    <source>
        <dbReference type="ARBA" id="ARBA00023002"/>
    </source>
</evidence>
<sequence length="482" mass="55067">MSTQLTARPSDIPLQNLYKLLQPITVPTSSPRAKFSNWGQTYHCAPLAVFEPENEYHCELVLELARREGKVVKAAGIGHSPSDLACTNGFMLRTEKLNRVLEVNAEKRYVVAQAGITLKDLHAQLAERNLAMINVGSISDQTLGGIVTTATHGSGIAYGVISTNVMSLNMLLADGSKVTCSRKERADLFIASICGLGATGFILSIQLEVEPAFRLKEIQESMTFDEVIRRFDELVYSAEHVRFWWFPASDTVRCSYSDRTQEPKSPAGSWWWHTFLGHHVTQFLILVARFFLPLNTWISHYTCWLISNRTVGVDDSHLIFNVDCRYPQHTTEWAVPYENAQGCLRELRTWLDQENHDPNGIRPHIPMEIRFSAPDDIWLSPSNGQRTCWLGIVQYKPYGFNVPYRKYFGGYESIVARYQGRPHWAKAHRLQPDTLRKLYPRFDDFVRVIEDVDPNGTFRNEYVQRHILGEPISGRVFKSRQT</sequence>
<dbReference type="FunCoup" id="A0A369JEJ7">
    <property type="interactions" value="388"/>
</dbReference>